<dbReference type="EMBL" id="SRRP01000001">
    <property type="protein sequence ID" value="TGN91414.1"/>
    <property type="molecule type" value="Genomic_DNA"/>
</dbReference>
<dbReference type="OrthoDB" id="1698005at2"/>
<protein>
    <submittedName>
        <fullName evidence="1">Uncharacterized protein</fullName>
    </submittedName>
</protein>
<comment type="caution">
    <text evidence="1">The sequence shown here is derived from an EMBL/GenBank/DDBJ whole genome shotgun (WGS) entry which is preliminary data.</text>
</comment>
<dbReference type="AlphaFoldDB" id="A0A4Z1DX25"/>
<sequence length="102" mass="12421">MKPALNKHELQFDYFSDNYQQFEHDFYRLATTATPLVFLEDDLLRSMSTGQRNYFRLHHTQSRDHRDHYFHFRVSTHPQSPLTRIYTYLGHSPTTEYKEPPR</sequence>
<gene>
    <name evidence="1" type="ORF">E5S68_00140</name>
</gene>
<proteinExistence type="predicted"/>
<accession>A0A4Z1DX25</accession>
<dbReference type="RefSeq" id="WP_135781843.1">
    <property type="nucleotide sequence ID" value="NZ_MRXY01000012.1"/>
</dbReference>
<reference evidence="1 2" key="1">
    <citation type="submission" date="2019-04" db="EMBL/GenBank/DDBJ databases">
        <title>Genome sequencing of Streptococcus rubneri DSM 26920(T).</title>
        <authorList>
            <person name="Kook J.-K."/>
            <person name="Park S.-N."/>
            <person name="Lim Y.K."/>
        </authorList>
    </citation>
    <scope>NUCLEOTIDE SEQUENCE [LARGE SCALE GENOMIC DNA]</scope>
    <source>
        <strain evidence="1 2">DSM 26920</strain>
    </source>
</reference>
<dbReference type="Pfam" id="PF19385">
    <property type="entry name" value="DUF5960"/>
    <property type="match status" value="1"/>
</dbReference>
<organism evidence="1 2">
    <name type="scientific">Streptococcus rubneri</name>
    <dbReference type="NCBI Taxonomy" id="1234680"/>
    <lineage>
        <taxon>Bacteria</taxon>
        <taxon>Bacillati</taxon>
        <taxon>Bacillota</taxon>
        <taxon>Bacilli</taxon>
        <taxon>Lactobacillales</taxon>
        <taxon>Streptococcaceae</taxon>
        <taxon>Streptococcus</taxon>
    </lineage>
</organism>
<evidence type="ECO:0000313" key="2">
    <source>
        <dbReference type="Proteomes" id="UP000297986"/>
    </source>
</evidence>
<name>A0A4Z1DX25_9STRE</name>
<keyword evidence="2" id="KW-1185">Reference proteome</keyword>
<dbReference type="InterPro" id="IPR046004">
    <property type="entry name" value="DUF5960"/>
</dbReference>
<dbReference type="Proteomes" id="UP000297986">
    <property type="component" value="Unassembled WGS sequence"/>
</dbReference>
<evidence type="ECO:0000313" key="1">
    <source>
        <dbReference type="EMBL" id="TGN91414.1"/>
    </source>
</evidence>